<protein>
    <recommendedName>
        <fullName evidence="10">Sec-independent protein translocase protein TatB</fullName>
    </recommendedName>
</protein>
<dbReference type="PANTHER" id="PTHR33162">
    <property type="entry name" value="SEC-INDEPENDENT PROTEIN TRANSLOCASE PROTEIN TATA, CHLOROPLASTIC"/>
    <property type="match status" value="1"/>
</dbReference>
<evidence type="ECO:0000256" key="7">
    <source>
        <dbReference type="ARBA" id="ARBA00022989"/>
    </source>
</evidence>
<evidence type="ECO:0000256" key="2">
    <source>
        <dbReference type="ARBA" id="ARBA00022448"/>
    </source>
</evidence>
<keyword evidence="7 10" id="KW-1133">Transmembrane helix</keyword>
<dbReference type="PANTHER" id="PTHR33162:SF1">
    <property type="entry name" value="SEC-INDEPENDENT PROTEIN TRANSLOCASE PROTEIN TATA, CHLOROPLASTIC"/>
    <property type="match status" value="1"/>
</dbReference>
<gene>
    <name evidence="10 12" type="primary">tatB</name>
    <name evidence="12" type="ORF">G3I67_03905</name>
</gene>
<dbReference type="RefSeq" id="WP_163651728.1">
    <property type="nucleotide sequence ID" value="NZ_JAAGRN010000002.1"/>
</dbReference>
<feature type="region of interest" description="Disordered" evidence="11">
    <location>
        <begin position="110"/>
        <end position="151"/>
    </location>
</feature>
<comment type="function">
    <text evidence="10">Part of the twin-arginine translocation (Tat) system that transports large folded proteins containing a characteristic twin-arginine motif in their signal peptide across membranes. Together with TatC, TatB is part of a receptor directly interacting with Tat signal peptides. TatB may form an oligomeric binding site that transiently accommodates folded Tat precursor proteins before their translocation.</text>
</comment>
<keyword evidence="8 10" id="KW-0811">Translocation</keyword>
<evidence type="ECO:0000313" key="12">
    <source>
        <dbReference type="EMBL" id="NDY82372.1"/>
    </source>
</evidence>
<evidence type="ECO:0000256" key="6">
    <source>
        <dbReference type="ARBA" id="ARBA00022927"/>
    </source>
</evidence>
<dbReference type="GO" id="GO:0043953">
    <property type="term" value="P:protein transport by the Tat complex"/>
    <property type="evidence" value="ECO:0007669"/>
    <property type="project" value="UniProtKB-UniRule"/>
</dbReference>
<sequence length="186" mass="19808">MFDVSFTELLVIGVVALVVIGPERLPKVARTLGHLVGRAQRYVNDVKSDIQREVELDELRKLKETMKDAANSVQSTLHNAEASFRQPLESIEHDTMSALKSDTAAEVIATPSESVESSPHAQVASETSADYASIDSKPAPEVTISDSPSALAHVQAAEPTIQPTHLEIEGVSKSAAIATPTPGSKT</sequence>
<evidence type="ECO:0000256" key="1">
    <source>
        <dbReference type="ARBA" id="ARBA00004167"/>
    </source>
</evidence>
<comment type="caution">
    <text evidence="12">The sequence shown here is derived from an EMBL/GenBank/DDBJ whole genome shotgun (WGS) entry which is preliminary data.</text>
</comment>
<evidence type="ECO:0000256" key="5">
    <source>
        <dbReference type="ARBA" id="ARBA00022692"/>
    </source>
</evidence>
<dbReference type="GO" id="GO:0008320">
    <property type="term" value="F:protein transmembrane transporter activity"/>
    <property type="evidence" value="ECO:0007669"/>
    <property type="project" value="UniProtKB-UniRule"/>
</dbReference>
<evidence type="ECO:0000256" key="8">
    <source>
        <dbReference type="ARBA" id="ARBA00023010"/>
    </source>
</evidence>
<keyword evidence="4" id="KW-0997">Cell inner membrane</keyword>
<dbReference type="InterPro" id="IPR003369">
    <property type="entry name" value="TatA/B/E"/>
</dbReference>
<feature type="compositionally biased region" description="Polar residues" evidence="11">
    <location>
        <begin position="111"/>
        <end position="130"/>
    </location>
</feature>
<keyword evidence="2 10" id="KW-0813">Transport</keyword>
<comment type="subunit">
    <text evidence="10">The Tat system comprises two distinct complexes: a TatABC complex, containing multiple copies of TatA, TatB and TatC subunits, and a separate TatA complex, containing only TatA subunits. Substrates initially bind to the TatABC complex, which probably triggers association of the separate TatA complex to form the active translocon.</text>
</comment>
<dbReference type="EMBL" id="JAAGRN010000002">
    <property type="protein sequence ID" value="NDY82372.1"/>
    <property type="molecule type" value="Genomic_DNA"/>
</dbReference>
<dbReference type="PRINTS" id="PR01506">
    <property type="entry name" value="TATBPROTEIN"/>
</dbReference>
<keyword evidence="6 10" id="KW-0653">Protein transport</keyword>
<comment type="similarity">
    <text evidence="10">Belongs to the TatB family.</text>
</comment>
<dbReference type="InterPro" id="IPR018448">
    <property type="entry name" value="TatB"/>
</dbReference>
<evidence type="ECO:0000256" key="3">
    <source>
        <dbReference type="ARBA" id="ARBA00022475"/>
    </source>
</evidence>
<keyword evidence="3 10" id="KW-1003">Cell membrane</keyword>
<dbReference type="GO" id="GO:0033281">
    <property type="term" value="C:TAT protein transport complex"/>
    <property type="evidence" value="ECO:0007669"/>
    <property type="project" value="UniProtKB-UniRule"/>
</dbReference>
<organism evidence="12">
    <name type="scientific">Sheuella amnicola</name>
    <dbReference type="NCBI Taxonomy" id="2707330"/>
    <lineage>
        <taxon>Bacteria</taxon>
        <taxon>Pseudomonadati</taxon>
        <taxon>Pseudomonadota</taxon>
        <taxon>Betaproteobacteria</taxon>
        <taxon>Burkholderiales</taxon>
        <taxon>Alcaligenaceae</taxon>
        <taxon>Sheuella</taxon>
    </lineage>
</organism>
<dbReference type="Pfam" id="PF02416">
    <property type="entry name" value="TatA_B_E"/>
    <property type="match status" value="1"/>
</dbReference>
<dbReference type="NCBIfam" id="TIGR01410">
    <property type="entry name" value="tatB"/>
    <property type="match status" value="1"/>
</dbReference>
<keyword evidence="5 10" id="KW-0812">Transmembrane</keyword>
<dbReference type="HAMAP" id="MF_00237">
    <property type="entry name" value="TatB"/>
    <property type="match status" value="1"/>
</dbReference>
<evidence type="ECO:0000256" key="10">
    <source>
        <dbReference type="HAMAP-Rule" id="MF_00237"/>
    </source>
</evidence>
<name>A0A6B2QWJ1_9BURK</name>
<proteinExistence type="inferred from homology"/>
<dbReference type="Gene3D" id="1.20.5.3310">
    <property type="match status" value="1"/>
</dbReference>
<evidence type="ECO:0000256" key="9">
    <source>
        <dbReference type="ARBA" id="ARBA00023136"/>
    </source>
</evidence>
<evidence type="ECO:0000256" key="4">
    <source>
        <dbReference type="ARBA" id="ARBA00022519"/>
    </source>
</evidence>
<accession>A0A6B2QWJ1</accession>
<evidence type="ECO:0000256" key="11">
    <source>
        <dbReference type="SAM" id="MobiDB-lite"/>
    </source>
</evidence>
<keyword evidence="9 10" id="KW-0472">Membrane</keyword>
<comment type="subcellular location">
    <subcellularLocation>
        <location evidence="10">Cell membrane</location>
        <topology evidence="10">Single-pass membrane protein</topology>
    </subcellularLocation>
    <subcellularLocation>
        <location evidence="1">Membrane</location>
        <topology evidence="1">Single-pass membrane protein</topology>
    </subcellularLocation>
</comment>
<reference evidence="12" key="1">
    <citation type="submission" date="2020-02" db="EMBL/GenBank/DDBJ databases">
        <authorList>
            <person name="Chen W.-M."/>
        </authorList>
    </citation>
    <scope>NUCLEOTIDE SEQUENCE</scope>
    <source>
        <strain evidence="12">NBD-18</strain>
    </source>
</reference>
<dbReference type="AlphaFoldDB" id="A0A6B2QWJ1"/>